<keyword evidence="2" id="KW-1003">Cell membrane</keyword>
<accession>A0A645A6E5</accession>
<dbReference type="SUPFAM" id="SSF103481">
    <property type="entry name" value="Multidrug resistance efflux transporter EmrE"/>
    <property type="match status" value="2"/>
</dbReference>
<feature type="transmembrane region" description="Helical" evidence="6">
    <location>
        <begin position="271"/>
        <end position="290"/>
    </location>
</feature>
<evidence type="ECO:0000256" key="2">
    <source>
        <dbReference type="ARBA" id="ARBA00022475"/>
    </source>
</evidence>
<organism evidence="8">
    <name type="scientific">bioreactor metagenome</name>
    <dbReference type="NCBI Taxonomy" id="1076179"/>
    <lineage>
        <taxon>unclassified sequences</taxon>
        <taxon>metagenomes</taxon>
        <taxon>ecological metagenomes</taxon>
    </lineage>
</organism>
<dbReference type="Pfam" id="PF00892">
    <property type="entry name" value="EamA"/>
    <property type="match status" value="2"/>
</dbReference>
<feature type="transmembrane region" description="Helical" evidence="6">
    <location>
        <begin position="249"/>
        <end position="265"/>
    </location>
</feature>
<name>A0A645A6E5_9ZZZZ</name>
<feature type="transmembrane region" description="Helical" evidence="6">
    <location>
        <begin position="99"/>
        <end position="118"/>
    </location>
</feature>
<feature type="domain" description="EamA" evidence="7">
    <location>
        <begin position="156"/>
        <end position="286"/>
    </location>
</feature>
<proteinExistence type="predicted"/>
<reference evidence="8" key="1">
    <citation type="submission" date="2019-08" db="EMBL/GenBank/DDBJ databases">
        <authorList>
            <person name="Kucharzyk K."/>
            <person name="Murdoch R.W."/>
            <person name="Higgins S."/>
            <person name="Loffler F."/>
        </authorList>
    </citation>
    <scope>NUCLEOTIDE SEQUENCE</scope>
</reference>
<feature type="transmembrane region" description="Helical" evidence="6">
    <location>
        <begin position="34"/>
        <end position="55"/>
    </location>
</feature>
<feature type="transmembrane region" description="Helical" evidence="6">
    <location>
        <begin position="186"/>
        <end position="209"/>
    </location>
</feature>
<feature type="transmembrane region" description="Helical" evidence="6">
    <location>
        <begin position="215"/>
        <end position="237"/>
    </location>
</feature>
<keyword evidence="3 6" id="KW-0812">Transmembrane</keyword>
<feature type="transmembrane region" description="Helical" evidence="6">
    <location>
        <begin position="157"/>
        <end position="174"/>
    </location>
</feature>
<evidence type="ECO:0000256" key="6">
    <source>
        <dbReference type="SAM" id="Phobius"/>
    </source>
</evidence>
<feature type="domain" description="EamA" evidence="7">
    <location>
        <begin position="6"/>
        <end position="142"/>
    </location>
</feature>
<sequence length="297" mass="32955">MKENNKALLFTVIAVASWSTVASAFKIGLRHYGYFELILVSAVTAMLIFAGVITVQKKWPLLRRLTLKETGSYAFTGLLNPAIYYLILFKSYDLLPAQIAQPINYFWPILLALLLAVIEKKPVPLFKFIGMTISFGGVVLISVGTEGIAGVELSKPGVLLAFFSAFLWASFWIVNRRNKNVDGILGLFLSFMFGSVYLSLATLFVPVSLGSLQGFLSAVYVGLFEMAVPFIFFGLALQKTTNPALTNQLCYLSPFISLFLIHAVLGETIYFTTYMGLFLIVFGILLNEYLSKRRIAV</sequence>
<dbReference type="EMBL" id="VSSQ01012132">
    <property type="protein sequence ID" value="MPM48516.1"/>
    <property type="molecule type" value="Genomic_DNA"/>
</dbReference>
<evidence type="ECO:0000313" key="8">
    <source>
        <dbReference type="EMBL" id="MPM48516.1"/>
    </source>
</evidence>
<gene>
    <name evidence="8" type="ORF">SDC9_95241</name>
</gene>
<evidence type="ECO:0000256" key="1">
    <source>
        <dbReference type="ARBA" id="ARBA00004651"/>
    </source>
</evidence>
<keyword evidence="5 6" id="KW-0472">Membrane</keyword>
<dbReference type="PANTHER" id="PTHR32322">
    <property type="entry name" value="INNER MEMBRANE TRANSPORTER"/>
    <property type="match status" value="1"/>
</dbReference>
<dbReference type="GO" id="GO:0005886">
    <property type="term" value="C:plasma membrane"/>
    <property type="evidence" value="ECO:0007669"/>
    <property type="project" value="UniProtKB-SubCell"/>
</dbReference>
<feature type="transmembrane region" description="Helical" evidence="6">
    <location>
        <begin position="125"/>
        <end position="145"/>
    </location>
</feature>
<comment type="caution">
    <text evidence="8">The sequence shown here is derived from an EMBL/GenBank/DDBJ whole genome shotgun (WGS) entry which is preliminary data.</text>
</comment>
<dbReference type="PANTHER" id="PTHR32322:SF18">
    <property type="entry name" value="S-ADENOSYLMETHIONINE_S-ADENOSYLHOMOCYSTEINE TRANSPORTER"/>
    <property type="match status" value="1"/>
</dbReference>
<dbReference type="InterPro" id="IPR000620">
    <property type="entry name" value="EamA_dom"/>
</dbReference>
<evidence type="ECO:0000256" key="5">
    <source>
        <dbReference type="ARBA" id="ARBA00023136"/>
    </source>
</evidence>
<feature type="transmembrane region" description="Helical" evidence="6">
    <location>
        <begin position="67"/>
        <end position="87"/>
    </location>
</feature>
<dbReference type="AlphaFoldDB" id="A0A645A6E5"/>
<dbReference type="InterPro" id="IPR050638">
    <property type="entry name" value="AA-Vitamin_Transporters"/>
</dbReference>
<evidence type="ECO:0000256" key="4">
    <source>
        <dbReference type="ARBA" id="ARBA00022989"/>
    </source>
</evidence>
<evidence type="ECO:0000256" key="3">
    <source>
        <dbReference type="ARBA" id="ARBA00022692"/>
    </source>
</evidence>
<evidence type="ECO:0000259" key="7">
    <source>
        <dbReference type="Pfam" id="PF00892"/>
    </source>
</evidence>
<comment type="subcellular location">
    <subcellularLocation>
        <location evidence="1">Cell membrane</location>
        <topology evidence="1">Multi-pass membrane protein</topology>
    </subcellularLocation>
</comment>
<protein>
    <recommendedName>
        <fullName evidence="7">EamA domain-containing protein</fullName>
    </recommendedName>
</protein>
<dbReference type="InterPro" id="IPR037185">
    <property type="entry name" value="EmrE-like"/>
</dbReference>
<keyword evidence="4 6" id="KW-1133">Transmembrane helix</keyword>